<accession>A0A849A582</accession>
<evidence type="ECO:0000313" key="7">
    <source>
        <dbReference type="EMBL" id="NNG36154.1"/>
    </source>
</evidence>
<dbReference type="PANTHER" id="PTHR30055:SF151">
    <property type="entry name" value="TRANSCRIPTIONAL REGULATORY PROTEIN"/>
    <property type="match status" value="1"/>
</dbReference>
<protein>
    <submittedName>
        <fullName evidence="7">TetR family transcriptional regulator</fullName>
    </submittedName>
</protein>
<dbReference type="InterPro" id="IPR001647">
    <property type="entry name" value="HTH_TetR"/>
</dbReference>
<gene>
    <name evidence="7" type="ORF">HKD39_10590</name>
</gene>
<dbReference type="PANTHER" id="PTHR30055">
    <property type="entry name" value="HTH-TYPE TRANSCRIPTIONAL REGULATOR RUTR"/>
    <property type="match status" value="1"/>
</dbReference>
<name>A0A849A582_9ACTN</name>
<dbReference type="PROSITE" id="PS50977">
    <property type="entry name" value="HTH_TETR_2"/>
    <property type="match status" value="1"/>
</dbReference>
<dbReference type="RefSeq" id="WP_171199836.1">
    <property type="nucleotide sequence ID" value="NZ_JABEND010000005.1"/>
</dbReference>
<keyword evidence="3" id="KW-0804">Transcription</keyword>
<keyword evidence="1" id="KW-0805">Transcription regulation</keyword>
<dbReference type="AlphaFoldDB" id="A0A849A582"/>
<dbReference type="Proteomes" id="UP000562984">
    <property type="component" value="Unassembled WGS sequence"/>
</dbReference>
<evidence type="ECO:0000313" key="8">
    <source>
        <dbReference type="Proteomes" id="UP000562984"/>
    </source>
</evidence>
<dbReference type="InterPro" id="IPR036271">
    <property type="entry name" value="Tet_transcr_reg_TetR-rel_C_sf"/>
</dbReference>
<feature type="region of interest" description="Disordered" evidence="5">
    <location>
        <begin position="1"/>
        <end position="67"/>
    </location>
</feature>
<keyword evidence="2 4" id="KW-0238">DNA-binding</keyword>
<dbReference type="SUPFAM" id="SSF48498">
    <property type="entry name" value="Tetracyclin repressor-like, C-terminal domain"/>
    <property type="match status" value="1"/>
</dbReference>
<evidence type="ECO:0000256" key="3">
    <source>
        <dbReference type="ARBA" id="ARBA00023163"/>
    </source>
</evidence>
<dbReference type="InterPro" id="IPR009057">
    <property type="entry name" value="Homeodomain-like_sf"/>
</dbReference>
<dbReference type="InterPro" id="IPR050109">
    <property type="entry name" value="HTH-type_TetR-like_transc_reg"/>
</dbReference>
<dbReference type="Pfam" id="PF02909">
    <property type="entry name" value="TetR_C_1"/>
    <property type="match status" value="1"/>
</dbReference>
<evidence type="ECO:0000256" key="1">
    <source>
        <dbReference type="ARBA" id="ARBA00023015"/>
    </source>
</evidence>
<feature type="domain" description="HTH tetR-type" evidence="6">
    <location>
        <begin position="109"/>
        <end position="169"/>
    </location>
</feature>
<reference evidence="7 8" key="1">
    <citation type="submission" date="2020-05" db="EMBL/GenBank/DDBJ databases">
        <title>Nakamurella sp. DB0629 isolated from air conditioner.</title>
        <authorList>
            <person name="Kim D.H."/>
            <person name="Kim D.-U."/>
        </authorList>
    </citation>
    <scope>NUCLEOTIDE SEQUENCE [LARGE SCALE GENOMIC DNA]</scope>
    <source>
        <strain evidence="7 8">DB0629</strain>
    </source>
</reference>
<evidence type="ECO:0000256" key="4">
    <source>
        <dbReference type="PROSITE-ProRule" id="PRU00335"/>
    </source>
</evidence>
<feature type="compositionally biased region" description="Low complexity" evidence="5">
    <location>
        <begin position="58"/>
        <end position="67"/>
    </location>
</feature>
<dbReference type="InterPro" id="IPR004111">
    <property type="entry name" value="Repressor_TetR_C"/>
</dbReference>
<dbReference type="Gene3D" id="1.10.357.10">
    <property type="entry name" value="Tetracycline Repressor, domain 2"/>
    <property type="match status" value="1"/>
</dbReference>
<evidence type="ECO:0000256" key="2">
    <source>
        <dbReference type="ARBA" id="ARBA00023125"/>
    </source>
</evidence>
<feature type="compositionally biased region" description="Basic and acidic residues" evidence="5">
    <location>
        <begin position="39"/>
        <end position="57"/>
    </location>
</feature>
<dbReference type="GO" id="GO:0003700">
    <property type="term" value="F:DNA-binding transcription factor activity"/>
    <property type="evidence" value="ECO:0007669"/>
    <property type="project" value="TreeGrafter"/>
</dbReference>
<dbReference type="EMBL" id="JABEND010000005">
    <property type="protein sequence ID" value="NNG36154.1"/>
    <property type="molecule type" value="Genomic_DNA"/>
</dbReference>
<dbReference type="Pfam" id="PF00440">
    <property type="entry name" value="TetR_N"/>
    <property type="match status" value="1"/>
</dbReference>
<organism evidence="7 8">
    <name type="scientific">Nakamurella aerolata</name>
    <dbReference type="NCBI Taxonomy" id="1656892"/>
    <lineage>
        <taxon>Bacteria</taxon>
        <taxon>Bacillati</taxon>
        <taxon>Actinomycetota</taxon>
        <taxon>Actinomycetes</taxon>
        <taxon>Nakamurellales</taxon>
        <taxon>Nakamurellaceae</taxon>
        <taxon>Nakamurella</taxon>
    </lineage>
</organism>
<dbReference type="SUPFAM" id="SSF46689">
    <property type="entry name" value="Homeodomain-like"/>
    <property type="match status" value="1"/>
</dbReference>
<keyword evidence="8" id="KW-1185">Reference proteome</keyword>
<dbReference type="GO" id="GO:0045892">
    <property type="term" value="P:negative regulation of DNA-templated transcription"/>
    <property type="evidence" value="ECO:0007669"/>
    <property type="project" value="InterPro"/>
</dbReference>
<evidence type="ECO:0000256" key="5">
    <source>
        <dbReference type="SAM" id="MobiDB-lite"/>
    </source>
</evidence>
<evidence type="ECO:0000259" key="6">
    <source>
        <dbReference type="PROSITE" id="PS50977"/>
    </source>
</evidence>
<comment type="caution">
    <text evidence="7">The sequence shown here is derived from an EMBL/GenBank/DDBJ whole genome shotgun (WGS) entry which is preliminary data.</text>
</comment>
<dbReference type="GO" id="GO:0000976">
    <property type="term" value="F:transcription cis-regulatory region binding"/>
    <property type="evidence" value="ECO:0007669"/>
    <property type="project" value="TreeGrafter"/>
</dbReference>
<sequence>MAQSRPSGAERPNRRNTPAPGADRRTEQRGAGQQPTDQRQGRREPAPERRLADDARQAKAAASRAAKAAAREAARGALQGAVSGARRELEDFPQLPWRNFARPARSRSHISQERIVEVASALVDAEGTEAVTMRRIAGELGTGPSSLYAHVSGRDEVLARVYELAMVEIADAVPDLSDASWQEALRAWALANYQVLGRHQDLARISFADVPTGPRSFDLVEQMLALMIGQGVPPRVAALALDQLALYIGASSFENWLVVERIRGGDRSLDAIQVRERVQQWVDGLREYFTALPPERYPTIMAHVAELVDADHIDRFEFGLDVLIAGLERTAERERAVGKHET</sequence>
<proteinExistence type="predicted"/>
<feature type="DNA-binding region" description="H-T-H motif" evidence="4">
    <location>
        <begin position="132"/>
        <end position="151"/>
    </location>
</feature>